<keyword evidence="1" id="KW-1185">Reference proteome</keyword>
<name>A0A915D6I8_9BILA</name>
<reference evidence="2" key="1">
    <citation type="submission" date="2022-11" db="UniProtKB">
        <authorList>
            <consortium name="WormBaseParasite"/>
        </authorList>
    </citation>
    <scope>IDENTIFICATION</scope>
</reference>
<accession>A0A915D6I8</accession>
<proteinExistence type="predicted"/>
<evidence type="ECO:0000313" key="1">
    <source>
        <dbReference type="Proteomes" id="UP000887574"/>
    </source>
</evidence>
<evidence type="ECO:0000313" key="2">
    <source>
        <dbReference type="WBParaSite" id="jg16254"/>
    </source>
</evidence>
<sequence length="71" mass="8032">MQSCIWKNEFTRDVLDADKGVTNAVMVDRQLHRHNVVFVNGSEDPWHPPSVVQPCRSNNTVISLMQPAIAM</sequence>
<dbReference type="Proteomes" id="UP000887574">
    <property type="component" value="Unplaced"/>
</dbReference>
<protein>
    <submittedName>
        <fullName evidence="2">Uncharacterized protein</fullName>
    </submittedName>
</protein>
<organism evidence="1 2">
    <name type="scientific">Ditylenchus dipsaci</name>
    <dbReference type="NCBI Taxonomy" id="166011"/>
    <lineage>
        <taxon>Eukaryota</taxon>
        <taxon>Metazoa</taxon>
        <taxon>Ecdysozoa</taxon>
        <taxon>Nematoda</taxon>
        <taxon>Chromadorea</taxon>
        <taxon>Rhabditida</taxon>
        <taxon>Tylenchina</taxon>
        <taxon>Tylenchomorpha</taxon>
        <taxon>Sphaerularioidea</taxon>
        <taxon>Anguinidae</taxon>
        <taxon>Anguininae</taxon>
        <taxon>Ditylenchus</taxon>
    </lineage>
</organism>
<dbReference type="AlphaFoldDB" id="A0A915D6I8"/>
<dbReference type="WBParaSite" id="jg16254">
    <property type="protein sequence ID" value="jg16254"/>
    <property type="gene ID" value="jg16254"/>
</dbReference>